<evidence type="ECO:0000256" key="3">
    <source>
        <dbReference type="ARBA" id="ARBA00023014"/>
    </source>
</evidence>
<dbReference type="InterPro" id="IPR007525">
    <property type="entry name" value="FrhB_FdhB_C"/>
</dbReference>
<dbReference type="KEGG" id="dti:Desti_1358"/>
<dbReference type="InterPro" id="IPR007516">
    <property type="entry name" value="Co_F420_Hydgase/DH_bsu_N"/>
</dbReference>
<dbReference type="GO" id="GO:0052592">
    <property type="term" value="F:oxidoreductase activity, acting on CH or CH2 groups, with an iron-sulfur protein as acceptor"/>
    <property type="evidence" value="ECO:0007669"/>
    <property type="project" value="TreeGrafter"/>
</dbReference>
<keyword evidence="6" id="KW-1185">Reference proteome</keyword>
<name>I4C3D0_DESTA</name>
<dbReference type="RefSeq" id="WP_014809222.1">
    <property type="nucleotide sequence ID" value="NC_018025.1"/>
</dbReference>
<evidence type="ECO:0000259" key="4">
    <source>
        <dbReference type="PROSITE" id="PS51379"/>
    </source>
</evidence>
<evidence type="ECO:0000256" key="1">
    <source>
        <dbReference type="ARBA" id="ARBA00022723"/>
    </source>
</evidence>
<dbReference type="EMBL" id="CP003360">
    <property type="protein sequence ID" value="AFM24071.1"/>
    <property type="molecule type" value="Genomic_DNA"/>
</dbReference>
<keyword evidence="3" id="KW-0411">Iron-sulfur</keyword>
<dbReference type="PROSITE" id="PS00198">
    <property type="entry name" value="4FE4S_FER_1"/>
    <property type="match status" value="1"/>
</dbReference>
<dbReference type="InterPro" id="IPR017896">
    <property type="entry name" value="4Fe4S_Fe-S-bd"/>
</dbReference>
<keyword evidence="1" id="KW-0479">Metal-binding</keyword>
<dbReference type="Pfam" id="PF04422">
    <property type="entry name" value="FrhB_FdhB_N"/>
    <property type="match status" value="1"/>
</dbReference>
<dbReference type="Pfam" id="PF04432">
    <property type="entry name" value="FrhB_FdhB_C"/>
    <property type="match status" value="1"/>
</dbReference>
<dbReference type="STRING" id="706587.Desti_1358"/>
<dbReference type="InterPro" id="IPR017900">
    <property type="entry name" value="4Fe4S_Fe_S_CS"/>
</dbReference>
<dbReference type="eggNOG" id="COG1145">
    <property type="taxonomic scope" value="Bacteria"/>
</dbReference>
<dbReference type="PANTHER" id="PTHR31332">
    <property type="entry name" value="7-HYDROXYMETHYL CHLOROPHYLL A REDUCTASE, CHLOROPLASTIC"/>
    <property type="match status" value="1"/>
</dbReference>
<organism evidence="5 6">
    <name type="scientific">Desulfomonile tiedjei (strain ATCC 49306 / DSM 6799 / DCB-1)</name>
    <dbReference type="NCBI Taxonomy" id="706587"/>
    <lineage>
        <taxon>Bacteria</taxon>
        <taxon>Pseudomonadati</taxon>
        <taxon>Thermodesulfobacteriota</taxon>
        <taxon>Desulfomonilia</taxon>
        <taxon>Desulfomonilales</taxon>
        <taxon>Desulfomonilaceae</taxon>
        <taxon>Desulfomonile</taxon>
    </lineage>
</organism>
<dbReference type="PROSITE" id="PS51379">
    <property type="entry name" value="4FE4S_FER_2"/>
    <property type="match status" value="1"/>
</dbReference>
<dbReference type="AlphaFoldDB" id="I4C3D0"/>
<proteinExistence type="predicted"/>
<accession>I4C3D0</accession>
<evidence type="ECO:0000313" key="5">
    <source>
        <dbReference type="EMBL" id="AFM24071.1"/>
    </source>
</evidence>
<feature type="domain" description="4Fe-4S ferredoxin-type" evidence="4">
    <location>
        <begin position="11"/>
        <end position="39"/>
    </location>
</feature>
<dbReference type="GO" id="GO:0046872">
    <property type="term" value="F:metal ion binding"/>
    <property type="evidence" value="ECO:0007669"/>
    <property type="project" value="UniProtKB-KW"/>
</dbReference>
<dbReference type="InterPro" id="IPR045220">
    <property type="entry name" value="FRHB/FDHB/HCAR-like"/>
</dbReference>
<dbReference type="eggNOG" id="COG1035">
    <property type="taxonomic scope" value="Bacteria"/>
</dbReference>
<dbReference type="GO" id="GO:0051536">
    <property type="term" value="F:iron-sulfur cluster binding"/>
    <property type="evidence" value="ECO:0007669"/>
    <property type="project" value="UniProtKB-KW"/>
</dbReference>
<dbReference type="Proteomes" id="UP000006055">
    <property type="component" value="Chromosome"/>
</dbReference>
<gene>
    <name evidence="5" type="ordered locus">Desti_1358</name>
</gene>
<evidence type="ECO:0000313" key="6">
    <source>
        <dbReference type="Proteomes" id="UP000006055"/>
    </source>
</evidence>
<protein>
    <submittedName>
        <fullName evidence="5">Coenzyme F420-reducing hydrogenase, beta subunit</fullName>
    </submittedName>
</protein>
<reference evidence="6" key="1">
    <citation type="submission" date="2012-06" db="EMBL/GenBank/DDBJ databases">
        <title>Complete sequence of chromosome of Desulfomonile tiedjei DSM 6799.</title>
        <authorList>
            <person name="Lucas S."/>
            <person name="Copeland A."/>
            <person name="Lapidus A."/>
            <person name="Glavina del Rio T."/>
            <person name="Dalin E."/>
            <person name="Tice H."/>
            <person name="Bruce D."/>
            <person name="Goodwin L."/>
            <person name="Pitluck S."/>
            <person name="Peters L."/>
            <person name="Ovchinnikova G."/>
            <person name="Zeytun A."/>
            <person name="Lu M."/>
            <person name="Kyrpides N."/>
            <person name="Mavromatis K."/>
            <person name="Ivanova N."/>
            <person name="Brettin T."/>
            <person name="Detter J.C."/>
            <person name="Han C."/>
            <person name="Larimer F."/>
            <person name="Land M."/>
            <person name="Hauser L."/>
            <person name="Markowitz V."/>
            <person name="Cheng J.-F."/>
            <person name="Hugenholtz P."/>
            <person name="Woyke T."/>
            <person name="Wu D."/>
            <person name="Spring S."/>
            <person name="Schroeder M."/>
            <person name="Brambilla E."/>
            <person name="Klenk H.-P."/>
            <person name="Eisen J.A."/>
        </authorList>
    </citation>
    <scope>NUCLEOTIDE SEQUENCE [LARGE SCALE GENOMIC DNA]</scope>
    <source>
        <strain evidence="6">ATCC 49306 / DSM 6799 / DCB-1</strain>
    </source>
</reference>
<dbReference type="PANTHER" id="PTHR31332:SF0">
    <property type="entry name" value="7-HYDROXYMETHYL CHLOROPHYLL A REDUCTASE, CHLOROPLASTIC"/>
    <property type="match status" value="1"/>
</dbReference>
<dbReference type="Gene3D" id="3.30.70.20">
    <property type="match status" value="1"/>
</dbReference>
<keyword evidence="2" id="KW-0408">Iron</keyword>
<dbReference type="SUPFAM" id="SSF54862">
    <property type="entry name" value="4Fe-4S ferredoxins"/>
    <property type="match status" value="1"/>
</dbReference>
<dbReference type="HOGENOM" id="CLU_037958_0_0_7"/>
<sequence>MHEISGLEELNRSVLENGLCAACGACVGRCPYLTKFKGKTVKLDTCTVEKGRCHAYCPMTFFDPQAAGPALFGTAYDNSGIGNVIQSTAARSCAPEVRSIAQGGGVVTSLVSAALEEGIIQAAVLTSSADDGFPCGIVATDRHAVMNCSGSKFVGAHTLEALRDALDRGFDRIGIVGLPCQVRAIRKMALLDLKNEHLQERLSLVVGLFCNWALSVRELLPFLHAELKGHAVKKFDIPPPPANLLIAYTAENQTIEIPLDNVRQFIQKACTVCGDMTSEFADVSVGMYEGRPGWNTVLVRTTTGSNLIKLAEEKRKIELEPFPDENLHHLKSAALKKKLRETDPQGRSERS</sequence>
<evidence type="ECO:0000256" key="2">
    <source>
        <dbReference type="ARBA" id="ARBA00023004"/>
    </source>
</evidence>